<evidence type="ECO:0000313" key="1">
    <source>
        <dbReference type="EMBL" id="KAA6355431.1"/>
    </source>
</evidence>
<reference evidence="1 2" key="1">
    <citation type="submission" date="2019-03" db="EMBL/GenBank/DDBJ databases">
        <title>Single cell metagenomics reveals metabolic interactions within the superorganism composed of flagellate Streblomastix strix and complex community of Bacteroidetes bacteria on its surface.</title>
        <authorList>
            <person name="Treitli S.C."/>
            <person name="Kolisko M."/>
            <person name="Husnik F."/>
            <person name="Keeling P."/>
            <person name="Hampl V."/>
        </authorList>
    </citation>
    <scope>NUCLEOTIDE SEQUENCE [LARGE SCALE GENOMIC DNA]</scope>
    <source>
        <strain evidence="1">ST1C</strain>
    </source>
</reference>
<comment type="caution">
    <text evidence="1">The sequence shown here is derived from an EMBL/GenBank/DDBJ whole genome shotgun (WGS) entry which is preliminary data.</text>
</comment>
<dbReference type="Proteomes" id="UP000324800">
    <property type="component" value="Unassembled WGS sequence"/>
</dbReference>
<name>A0A5J4TCP1_9EUKA</name>
<feature type="non-terminal residue" evidence="1">
    <location>
        <position position="1"/>
    </location>
</feature>
<accession>A0A5J4TCP1</accession>
<evidence type="ECO:0000313" key="2">
    <source>
        <dbReference type="Proteomes" id="UP000324800"/>
    </source>
</evidence>
<dbReference type="EMBL" id="SNRW01034631">
    <property type="protein sequence ID" value="KAA6355431.1"/>
    <property type="molecule type" value="Genomic_DNA"/>
</dbReference>
<proteinExistence type="predicted"/>
<sequence length="38" mass="4747">KERGQGIERELKKMMMTDQYEKRQYDVEIELQRERSNT</sequence>
<gene>
    <name evidence="1" type="ORF">EZS28_049042</name>
</gene>
<dbReference type="OrthoDB" id="16288at2759"/>
<dbReference type="AlphaFoldDB" id="A0A5J4TCP1"/>
<organism evidence="1 2">
    <name type="scientific">Streblomastix strix</name>
    <dbReference type="NCBI Taxonomy" id="222440"/>
    <lineage>
        <taxon>Eukaryota</taxon>
        <taxon>Metamonada</taxon>
        <taxon>Preaxostyla</taxon>
        <taxon>Oxymonadida</taxon>
        <taxon>Streblomastigidae</taxon>
        <taxon>Streblomastix</taxon>
    </lineage>
</organism>
<protein>
    <submittedName>
        <fullName evidence="1">Uncharacterized protein</fullName>
    </submittedName>
</protein>